<evidence type="ECO:0000256" key="3">
    <source>
        <dbReference type="ARBA" id="ARBA00011017"/>
    </source>
</evidence>
<dbReference type="SUPFAM" id="SSF55068">
    <property type="entry name" value="Peptide methionine sulfoxide reductase"/>
    <property type="match status" value="1"/>
</dbReference>
<comment type="similarity">
    <text evidence="3">In the N-terminal section; belongs to the MsrA Met sulfoxide reductase family.</text>
</comment>
<dbReference type="Pfam" id="PF01641">
    <property type="entry name" value="SelR"/>
    <property type="match status" value="1"/>
</dbReference>
<comment type="function">
    <text evidence="6 11">Has an important function as a repair enzyme for proteins that have been inactivated by oxidation. Catalyzes the reversible oxidation-reduction of methionine sulfoxide in proteins to methionine.</text>
</comment>
<dbReference type="HAMAP" id="MF_01401">
    <property type="entry name" value="MsrA"/>
    <property type="match status" value="1"/>
</dbReference>
<dbReference type="NCBIfam" id="TIGR00401">
    <property type="entry name" value="msrA"/>
    <property type="match status" value="1"/>
</dbReference>
<dbReference type="EC" id="1.8.4.12" evidence="10"/>
<dbReference type="Gene3D" id="2.170.150.20">
    <property type="entry name" value="Peptide methionine sulfoxide reductase"/>
    <property type="match status" value="1"/>
</dbReference>
<dbReference type="HOGENOM" id="CLU_031040_0_0_9"/>
<dbReference type="GO" id="GO:0005737">
    <property type="term" value="C:cytoplasm"/>
    <property type="evidence" value="ECO:0007669"/>
    <property type="project" value="TreeGrafter"/>
</dbReference>
<dbReference type="GO" id="GO:0006979">
    <property type="term" value="P:response to oxidative stress"/>
    <property type="evidence" value="ECO:0007669"/>
    <property type="project" value="InterPro"/>
</dbReference>
<comment type="similarity">
    <text evidence="11">Belongs to the MsrA Met sulfoxide reductase family.</text>
</comment>
<dbReference type="InterPro" id="IPR036509">
    <property type="entry name" value="Met_Sox_Rdtase_MsrA_sf"/>
</dbReference>
<evidence type="ECO:0000256" key="8">
    <source>
        <dbReference type="ARBA" id="ARBA00048488"/>
    </source>
</evidence>
<dbReference type="Proteomes" id="UP000031449">
    <property type="component" value="Chromosome"/>
</dbReference>
<evidence type="ECO:0000259" key="12">
    <source>
        <dbReference type="PROSITE" id="PS51790"/>
    </source>
</evidence>
<comment type="catalytic activity">
    <reaction evidence="8 10">
        <text>L-methionyl-[protein] + [thioredoxin]-disulfide + H2O = L-methionyl-(R)-S-oxide-[protein] + [thioredoxin]-dithiol</text>
        <dbReference type="Rhea" id="RHEA:24164"/>
        <dbReference type="Rhea" id="RHEA-COMP:10698"/>
        <dbReference type="Rhea" id="RHEA-COMP:10700"/>
        <dbReference type="Rhea" id="RHEA-COMP:12313"/>
        <dbReference type="Rhea" id="RHEA-COMP:12314"/>
        <dbReference type="ChEBI" id="CHEBI:15377"/>
        <dbReference type="ChEBI" id="CHEBI:16044"/>
        <dbReference type="ChEBI" id="CHEBI:29950"/>
        <dbReference type="ChEBI" id="CHEBI:45764"/>
        <dbReference type="ChEBI" id="CHEBI:50058"/>
        <dbReference type="EC" id="1.8.4.12"/>
    </reaction>
</comment>
<evidence type="ECO:0000256" key="10">
    <source>
        <dbReference type="HAMAP-Rule" id="MF_01400"/>
    </source>
</evidence>
<dbReference type="InterPro" id="IPR002579">
    <property type="entry name" value="Met_Sox_Rdtase_MsrB_dom"/>
</dbReference>
<evidence type="ECO:0000256" key="6">
    <source>
        <dbReference type="ARBA" id="ARBA00024679"/>
    </source>
</evidence>
<evidence type="ECO:0000256" key="4">
    <source>
        <dbReference type="ARBA" id="ARBA00023002"/>
    </source>
</evidence>
<feature type="active site" description="Nucleophile" evidence="10">
    <location>
        <position position="286"/>
    </location>
</feature>
<dbReference type="OrthoDB" id="4174719at2"/>
<evidence type="ECO:0000256" key="7">
    <source>
        <dbReference type="ARBA" id="ARBA00047806"/>
    </source>
</evidence>
<accession>A0A0B5AUT5</accession>
<gene>
    <name evidence="11" type="primary">msrA</name>
    <name evidence="10" type="synonym">msrB</name>
    <name evidence="13" type="ORF">JMA_31800</name>
</gene>
<feature type="domain" description="MsrB" evidence="12">
    <location>
        <begin position="174"/>
        <end position="297"/>
    </location>
</feature>
<evidence type="ECO:0000256" key="2">
    <source>
        <dbReference type="ARBA" id="ARBA00008076"/>
    </source>
</evidence>
<dbReference type="GO" id="GO:0033743">
    <property type="term" value="F:peptide-methionine (R)-S-oxide reductase activity"/>
    <property type="evidence" value="ECO:0007669"/>
    <property type="project" value="UniProtKB-UniRule"/>
</dbReference>
<dbReference type="PROSITE" id="PS51790">
    <property type="entry name" value="MSRB"/>
    <property type="match status" value="1"/>
</dbReference>
<dbReference type="AlphaFoldDB" id="A0A0B5AUT5"/>
<dbReference type="FunFam" id="2.170.150.20:FF:000003">
    <property type="entry name" value="Peptide methionine sulfoxide reductase MsrB"/>
    <property type="match status" value="1"/>
</dbReference>
<evidence type="ECO:0000256" key="11">
    <source>
        <dbReference type="HAMAP-Rule" id="MF_01401"/>
    </source>
</evidence>
<dbReference type="GO" id="GO:0008113">
    <property type="term" value="F:peptide-methionine (S)-S-oxide reductase activity"/>
    <property type="evidence" value="ECO:0007669"/>
    <property type="project" value="UniProtKB-UniRule"/>
</dbReference>
<comment type="catalytic activity">
    <reaction evidence="9 11">
        <text>[thioredoxin]-disulfide + L-methionine + H2O = L-methionine (S)-S-oxide + [thioredoxin]-dithiol</text>
        <dbReference type="Rhea" id="RHEA:19993"/>
        <dbReference type="Rhea" id="RHEA-COMP:10698"/>
        <dbReference type="Rhea" id="RHEA-COMP:10700"/>
        <dbReference type="ChEBI" id="CHEBI:15377"/>
        <dbReference type="ChEBI" id="CHEBI:29950"/>
        <dbReference type="ChEBI" id="CHEBI:50058"/>
        <dbReference type="ChEBI" id="CHEBI:57844"/>
        <dbReference type="ChEBI" id="CHEBI:58772"/>
        <dbReference type="EC" id="1.8.4.11"/>
    </reaction>
</comment>
<keyword evidence="4 10" id="KW-0560">Oxidoreductase</keyword>
<dbReference type="PANTHER" id="PTHR10173:SF59">
    <property type="entry name" value="PEPTIDE METHIONINE SULFOXIDE REDUCTASE MSRA_MSRB"/>
    <property type="match status" value="1"/>
</dbReference>
<evidence type="ECO:0000256" key="1">
    <source>
        <dbReference type="ARBA" id="ARBA00007174"/>
    </source>
</evidence>
<comment type="caution">
    <text evidence="10">Lacks conserved residue(s) required for the propagation of feature annotation.</text>
</comment>
<dbReference type="NCBIfam" id="TIGR00357">
    <property type="entry name" value="peptide-methionine (R)-S-oxide reductase MsrB"/>
    <property type="match status" value="1"/>
</dbReference>
<dbReference type="InterPro" id="IPR028427">
    <property type="entry name" value="Met_Sox_Rdtase_MsrB"/>
</dbReference>
<dbReference type="Gene3D" id="3.30.1060.10">
    <property type="entry name" value="Peptide methionine sulphoxide reductase MsrA"/>
    <property type="match status" value="1"/>
</dbReference>
<organism evidence="13 14">
    <name type="scientific">Jeotgalibacillus malaysiensis</name>
    <dbReference type="NCBI Taxonomy" id="1508404"/>
    <lineage>
        <taxon>Bacteria</taxon>
        <taxon>Bacillati</taxon>
        <taxon>Bacillota</taxon>
        <taxon>Bacilli</taxon>
        <taxon>Bacillales</taxon>
        <taxon>Caryophanaceae</taxon>
        <taxon>Jeotgalibacillus</taxon>
    </lineage>
</organism>
<dbReference type="STRING" id="1508404.JMA_31800"/>
<dbReference type="PANTHER" id="PTHR10173">
    <property type="entry name" value="METHIONINE SULFOXIDE REDUCTASE"/>
    <property type="match status" value="1"/>
</dbReference>
<feature type="active site" evidence="11">
    <location>
        <position position="10"/>
    </location>
</feature>
<proteinExistence type="inferred from homology"/>
<evidence type="ECO:0000313" key="13">
    <source>
        <dbReference type="EMBL" id="AJD92497.1"/>
    </source>
</evidence>
<keyword evidence="14" id="KW-1185">Reference proteome</keyword>
<dbReference type="SUPFAM" id="SSF51316">
    <property type="entry name" value="Mss4-like"/>
    <property type="match status" value="1"/>
</dbReference>
<dbReference type="InterPro" id="IPR002569">
    <property type="entry name" value="Met_Sox_Rdtase_MsrA_dom"/>
</dbReference>
<keyword evidence="5" id="KW-0511">Multifunctional enzyme</keyword>
<dbReference type="GO" id="GO:0033744">
    <property type="term" value="F:L-methionine:thioredoxin-disulfide S-oxidoreductase activity"/>
    <property type="evidence" value="ECO:0007669"/>
    <property type="project" value="RHEA"/>
</dbReference>
<dbReference type="EC" id="1.8.4.11" evidence="11"/>
<dbReference type="KEGG" id="jeo:JMA_31800"/>
<comment type="similarity">
    <text evidence="2">In the C-terminal section; belongs to the MsrB Met sulfoxide reductase family.</text>
</comment>
<evidence type="ECO:0000313" key="14">
    <source>
        <dbReference type="Proteomes" id="UP000031449"/>
    </source>
</evidence>
<protein>
    <recommendedName>
        <fullName evidence="10 11">Multifunctional fusion protein</fullName>
    </recommendedName>
    <domain>
        <recommendedName>
            <fullName evidence="11">Peptide methionine sulfoxide reductase MsrA</fullName>
            <shortName evidence="11">Protein-methionine-S-oxide reductase</shortName>
            <ecNumber evidence="11">1.8.4.11</ecNumber>
        </recommendedName>
        <alternativeName>
            <fullName evidence="11">Peptide-methionine (S)-S-oxide reductase</fullName>
            <shortName evidence="11">Peptide Met(O) reductase</shortName>
        </alternativeName>
    </domain>
    <domain>
        <recommendedName>
            <fullName evidence="10">Peptide methionine sulfoxide reductase MsrB</fullName>
            <ecNumber evidence="10">1.8.4.12</ecNumber>
        </recommendedName>
        <alternativeName>
            <fullName evidence="10">Peptide-methionine (R)-S-oxide reductase</fullName>
        </alternativeName>
    </domain>
</protein>
<dbReference type="EMBL" id="CP009416">
    <property type="protein sequence ID" value="AJD92497.1"/>
    <property type="molecule type" value="Genomic_DNA"/>
</dbReference>
<comment type="similarity">
    <text evidence="1 10">Belongs to the MsrB Met sulfoxide reductase family.</text>
</comment>
<evidence type="ECO:0000256" key="5">
    <source>
        <dbReference type="ARBA" id="ARBA00023268"/>
    </source>
</evidence>
<sequence length="317" mass="36683">MEKAMFAGGCFWCLVRPIHERDGVLKVISGYTGGAKDDAVYSKVKNGGTGHVEAVYIEYDPERISYEELLEIYWPLTDPTDAEGQFSDRGEAYRSIIFTYTDEQRQTALESRSQLAESGRFEKPIVTEIKEAGPFYPAEDFHQDFDLKNSFRYALYVQGSGREKFQRKYWPKDRTHLKEKLTEIQYFVTQENGTEDPYENEYWDNDREGIYVDIVSGEPLFSSRDQYDAGCGWPSFTKPITDSMVEEKWDVSTKNTRREIRSRHADSHLGHVFEDGPQDKGGLRYCINSAALKFIPKERLDEEGYGDFMILFALKKD</sequence>
<evidence type="ECO:0000256" key="9">
    <source>
        <dbReference type="ARBA" id="ARBA00048782"/>
    </source>
</evidence>
<comment type="catalytic activity">
    <reaction evidence="7 11">
        <text>L-methionyl-[protein] + [thioredoxin]-disulfide + H2O = L-methionyl-(S)-S-oxide-[protein] + [thioredoxin]-dithiol</text>
        <dbReference type="Rhea" id="RHEA:14217"/>
        <dbReference type="Rhea" id="RHEA-COMP:10698"/>
        <dbReference type="Rhea" id="RHEA-COMP:10700"/>
        <dbReference type="Rhea" id="RHEA-COMP:12313"/>
        <dbReference type="Rhea" id="RHEA-COMP:12315"/>
        <dbReference type="ChEBI" id="CHEBI:15377"/>
        <dbReference type="ChEBI" id="CHEBI:16044"/>
        <dbReference type="ChEBI" id="CHEBI:29950"/>
        <dbReference type="ChEBI" id="CHEBI:44120"/>
        <dbReference type="ChEBI" id="CHEBI:50058"/>
        <dbReference type="EC" id="1.8.4.11"/>
    </reaction>
</comment>
<reference evidence="13 14" key="1">
    <citation type="submission" date="2014-08" db="EMBL/GenBank/DDBJ databases">
        <title>Complete genome of a marine bacteria Jeotgalibacillus malaysiensis.</title>
        <authorList>
            <person name="Yaakop A.S."/>
            <person name="Chan K.-G."/>
            <person name="Goh K.M."/>
        </authorList>
    </citation>
    <scope>NUCLEOTIDE SEQUENCE [LARGE SCALE GENOMIC DNA]</scope>
    <source>
        <strain evidence="13 14">D5</strain>
    </source>
</reference>
<dbReference type="GO" id="GO:0030091">
    <property type="term" value="P:protein repair"/>
    <property type="evidence" value="ECO:0007669"/>
    <property type="project" value="InterPro"/>
</dbReference>
<name>A0A0B5AUT5_9BACL</name>
<dbReference type="Pfam" id="PF01625">
    <property type="entry name" value="PMSR"/>
    <property type="match status" value="1"/>
</dbReference>
<dbReference type="HAMAP" id="MF_01400">
    <property type="entry name" value="MsrB"/>
    <property type="match status" value="1"/>
</dbReference>
<dbReference type="InterPro" id="IPR011057">
    <property type="entry name" value="Mss4-like_sf"/>
</dbReference>